<organism evidence="8 9">
    <name type="scientific">Geoalkalibacter ferrihydriticus DSM 17813</name>
    <dbReference type="NCBI Taxonomy" id="1121915"/>
    <lineage>
        <taxon>Bacteria</taxon>
        <taxon>Pseudomonadati</taxon>
        <taxon>Thermodesulfobacteriota</taxon>
        <taxon>Desulfuromonadia</taxon>
        <taxon>Desulfuromonadales</taxon>
        <taxon>Geoalkalibacteraceae</taxon>
        <taxon>Geoalkalibacter</taxon>
    </lineage>
</organism>
<dbReference type="PANTHER" id="PTHR43646">
    <property type="entry name" value="GLYCOSYLTRANSFERASE"/>
    <property type="match status" value="1"/>
</dbReference>
<keyword evidence="5 6" id="KW-0472">Membrane</keyword>
<evidence type="ECO:0000313" key="9">
    <source>
        <dbReference type="Proteomes" id="UP000035068"/>
    </source>
</evidence>
<keyword evidence="2" id="KW-1003">Cell membrane</keyword>
<dbReference type="PANTHER" id="PTHR43646:SF2">
    <property type="entry name" value="GLYCOSYLTRANSFERASE 2-LIKE DOMAIN-CONTAINING PROTEIN"/>
    <property type="match status" value="1"/>
</dbReference>
<evidence type="ECO:0000259" key="7">
    <source>
        <dbReference type="Pfam" id="PF00535"/>
    </source>
</evidence>
<dbReference type="Pfam" id="PF00535">
    <property type="entry name" value="Glycos_transf_2"/>
    <property type="match status" value="1"/>
</dbReference>
<dbReference type="EMBL" id="JWJD01000001">
    <property type="protein sequence ID" value="KIH78156.1"/>
    <property type="molecule type" value="Genomic_DNA"/>
</dbReference>
<evidence type="ECO:0000256" key="2">
    <source>
        <dbReference type="ARBA" id="ARBA00022475"/>
    </source>
</evidence>
<dbReference type="InterPro" id="IPR029044">
    <property type="entry name" value="Nucleotide-diphossugar_trans"/>
</dbReference>
<keyword evidence="6" id="KW-1133">Transmembrane helix</keyword>
<keyword evidence="6" id="KW-0812">Transmembrane</keyword>
<accession>A0A0C2HM74</accession>
<dbReference type="Proteomes" id="UP000035068">
    <property type="component" value="Unassembled WGS sequence"/>
</dbReference>
<evidence type="ECO:0000256" key="6">
    <source>
        <dbReference type="SAM" id="Phobius"/>
    </source>
</evidence>
<reference evidence="8 9" key="1">
    <citation type="submission" date="2014-12" db="EMBL/GenBank/DDBJ databases">
        <title>Genomes of Geoalkalibacter ferrihydriticus and Geoalkalibacter subterraneus, two haloalkaliphilic metal-reducing members of the Geobacteraceae.</title>
        <authorList>
            <person name="Badalamenti J.P."/>
            <person name="Torres C.I."/>
            <person name="Krajmalnik-Brown R."/>
            <person name="Bond D.R."/>
        </authorList>
    </citation>
    <scope>NUCLEOTIDE SEQUENCE [LARGE SCALE GENOMIC DNA]</scope>
    <source>
        <strain evidence="8 9">DSM 17813</strain>
    </source>
</reference>
<gene>
    <name evidence="8" type="ORF">GFER_00275</name>
</gene>
<feature type="transmembrane region" description="Helical" evidence="6">
    <location>
        <begin position="248"/>
        <end position="267"/>
    </location>
</feature>
<dbReference type="Gene3D" id="3.90.550.10">
    <property type="entry name" value="Spore Coat Polysaccharide Biosynthesis Protein SpsA, Chain A"/>
    <property type="match status" value="1"/>
</dbReference>
<feature type="transmembrane region" description="Helical" evidence="6">
    <location>
        <begin position="273"/>
        <end position="291"/>
    </location>
</feature>
<comment type="caution">
    <text evidence="8">The sequence shown here is derived from an EMBL/GenBank/DDBJ whole genome shotgun (WGS) entry which is preliminary data.</text>
</comment>
<protein>
    <recommendedName>
        <fullName evidence="7">Glycosyltransferase 2-like domain-containing protein</fullName>
    </recommendedName>
</protein>
<evidence type="ECO:0000256" key="1">
    <source>
        <dbReference type="ARBA" id="ARBA00004236"/>
    </source>
</evidence>
<keyword evidence="9" id="KW-1185">Reference proteome</keyword>
<name>A0A0C2HM74_9BACT</name>
<evidence type="ECO:0000256" key="3">
    <source>
        <dbReference type="ARBA" id="ARBA00022676"/>
    </source>
</evidence>
<evidence type="ECO:0000256" key="4">
    <source>
        <dbReference type="ARBA" id="ARBA00022679"/>
    </source>
</evidence>
<dbReference type="GO" id="GO:0005886">
    <property type="term" value="C:plasma membrane"/>
    <property type="evidence" value="ECO:0007669"/>
    <property type="project" value="UniProtKB-SubCell"/>
</dbReference>
<sequence>MAPIDAENAPPVTIIAAARNEERNIRAALQSLLRLNYPHYQILVVNDRSTDRTGTILEEMAKDDHRLEVLHVSELPAGWLGKNHALWEAGCRARGALLLFTDADVVLAPDVLSRAVSCLQQEGLDHLAATPEVRMPGTILNMLGLTFGFFLGLFTRPWKAADPKSHCHIGIGAFNLVRAAAYRQVGGHRAIALRPDDDLKLGKIIKKGGFRQQLVYGNGLIAVEWYASVREMVIGLEKNIFAGFDYRLGLAVGAVVFQLVAGLWPYLALLLTTGPTFAVYAATVVVISLIVADGARLHGYSPWYALGFPLTVGLLAFIIVRTLICTLSRGGIYWRGTFYPLCELRKNRV</sequence>
<dbReference type="GO" id="GO:0016757">
    <property type="term" value="F:glycosyltransferase activity"/>
    <property type="evidence" value="ECO:0007669"/>
    <property type="project" value="UniProtKB-KW"/>
</dbReference>
<dbReference type="InterPro" id="IPR001173">
    <property type="entry name" value="Glyco_trans_2-like"/>
</dbReference>
<evidence type="ECO:0000256" key="5">
    <source>
        <dbReference type="ARBA" id="ARBA00023136"/>
    </source>
</evidence>
<feature type="domain" description="Glycosyltransferase 2-like" evidence="7">
    <location>
        <begin position="13"/>
        <end position="180"/>
    </location>
</feature>
<dbReference type="AlphaFoldDB" id="A0A0C2HM74"/>
<keyword evidence="4" id="KW-0808">Transferase</keyword>
<evidence type="ECO:0000313" key="8">
    <source>
        <dbReference type="EMBL" id="KIH78156.1"/>
    </source>
</evidence>
<dbReference type="SUPFAM" id="SSF53448">
    <property type="entry name" value="Nucleotide-diphospho-sugar transferases"/>
    <property type="match status" value="1"/>
</dbReference>
<keyword evidence="3" id="KW-0328">Glycosyltransferase</keyword>
<feature type="transmembrane region" description="Helical" evidence="6">
    <location>
        <begin position="303"/>
        <end position="324"/>
    </location>
</feature>
<comment type="subcellular location">
    <subcellularLocation>
        <location evidence="1">Cell membrane</location>
    </subcellularLocation>
</comment>
<proteinExistence type="predicted"/>